<protein>
    <submittedName>
        <fullName evidence="2">DUF1501 domain-containing protein</fullName>
    </submittedName>
</protein>
<accession>A0ABN1KEF7</accession>
<keyword evidence="1" id="KW-0732">Signal</keyword>
<evidence type="ECO:0000313" key="3">
    <source>
        <dbReference type="Proteomes" id="UP001500279"/>
    </source>
</evidence>
<name>A0ABN1KEF7_9BURK</name>
<gene>
    <name evidence="2" type="ORF">GCM10009107_49950</name>
</gene>
<reference evidence="2 3" key="1">
    <citation type="journal article" date="2019" name="Int. J. Syst. Evol. Microbiol.">
        <title>The Global Catalogue of Microorganisms (GCM) 10K type strain sequencing project: providing services to taxonomists for standard genome sequencing and annotation.</title>
        <authorList>
            <consortium name="The Broad Institute Genomics Platform"/>
            <consortium name="The Broad Institute Genome Sequencing Center for Infectious Disease"/>
            <person name="Wu L."/>
            <person name="Ma J."/>
        </authorList>
    </citation>
    <scope>NUCLEOTIDE SEQUENCE [LARGE SCALE GENOMIC DNA]</scope>
    <source>
        <strain evidence="2 3">JCM 15503</strain>
    </source>
</reference>
<dbReference type="RefSeq" id="WP_141288891.1">
    <property type="nucleotide sequence ID" value="NZ_BAAAEW010000042.1"/>
</dbReference>
<dbReference type="EMBL" id="BAAAEW010000042">
    <property type="protein sequence ID" value="GAA0764165.1"/>
    <property type="molecule type" value="Genomic_DNA"/>
</dbReference>
<proteinExistence type="predicted"/>
<evidence type="ECO:0000256" key="1">
    <source>
        <dbReference type="SAM" id="SignalP"/>
    </source>
</evidence>
<organism evidence="2 3">
    <name type="scientific">Ideonella azotifigens</name>
    <dbReference type="NCBI Taxonomy" id="513160"/>
    <lineage>
        <taxon>Bacteria</taxon>
        <taxon>Pseudomonadati</taxon>
        <taxon>Pseudomonadota</taxon>
        <taxon>Betaproteobacteria</taxon>
        <taxon>Burkholderiales</taxon>
        <taxon>Sphaerotilaceae</taxon>
        <taxon>Ideonella</taxon>
    </lineage>
</organism>
<comment type="caution">
    <text evidence="2">The sequence shown here is derived from an EMBL/GenBank/DDBJ whole genome shotgun (WGS) entry which is preliminary data.</text>
</comment>
<feature type="signal peptide" evidence="1">
    <location>
        <begin position="1"/>
        <end position="29"/>
    </location>
</feature>
<sequence length="406" mass="43708">MLNRRQLLGRAAASLPLLAGTFSSTSLWAGPNDLPRTLIVFLRGAYDANSLLVPYTSSFYYESRPNISIAKPDGSSDGAQKLDADWALAPATTESLMPLWQKKQLAFVPFAGSEDVSRSHFETQDNFELGQGVGGSLQYRNGFMNRLATTLGVQKQPGREALAFTDQLPLIFQGKLAVGNQGLRSVGGGGVDERQANLVRSMYAQTPLSGAVDSGFDTRREVLQEMGEQKDMASRNAIGSKGFEAEAKRVAKLMRERVALGFIDVGGWDTHANQGAALGGLATRLSELSAGLAAFATEMGPQWQNTTVIVVSEFGRTFRENGNRGTDHGHGTVYWVMGGGLKAGGKVVGPQQQLRADTLFQDRDMPALTDYRAMLAGLWGRQYGISLAQQQQVFPGLKAGVDLGLV</sequence>
<dbReference type="PANTHER" id="PTHR43737">
    <property type="entry name" value="BLL7424 PROTEIN"/>
    <property type="match status" value="1"/>
</dbReference>
<evidence type="ECO:0000313" key="2">
    <source>
        <dbReference type="EMBL" id="GAA0764165.1"/>
    </source>
</evidence>
<dbReference type="Proteomes" id="UP001500279">
    <property type="component" value="Unassembled WGS sequence"/>
</dbReference>
<dbReference type="Pfam" id="PF07394">
    <property type="entry name" value="DUF1501"/>
    <property type="match status" value="1"/>
</dbReference>
<dbReference type="InterPro" id="IPR010869">
    <property type="entry name" value="DUF1501"/>
</dbReference>
<feature type="chain" id="PRO_5046608496" evidence="1">
    <location>
        <begin position="30"/>
        <end position="406"/>
    </location>
</feature>
<keyword evidence="3" id="KW-1185">Reference proteome</keyword>
<dbReference type="PANTHER" id="PTHR43737:SF1">
    <property type="entry name" value="DUF1501 DOMAIN-CONTAINING PROTEIN"/>
    <property type="match status" value="1"/>
</dbReference>